<name>A0A9N9D0A8_9GLOM</name>
<organism evidence="1 2">
    <name type="scientific">Funneliformis caledonium</name>
    <dbReference type="NCBI Taxonomy" id="1117310"/>
    <lineage>
        <taxon>Eukaryota</taxon>
        <taxon>Fungi</taxon>
        <taxon>Fungi incertae sedis</taxon>
        <taxon>Mucoromycota</taxon>
        <taxon>Glomeromycotina</taxon>
        <taxon>Glomeromycetes</taxon>
        <taxon>Glomerales</taxon>
        <taxon>Glomeraceae</taxon>
        <taxon>Funneliformis</taxon>
    </lineage>
</organism>
<evidence type="ECO:0000313" key="1">
    <source>
        <dbReference type="EMBL" id="CAG8621608.1"/>
    </source>
</evidence>
<sequence>MSKDSDIKGLKYHIDWLEKSIAEEHIKFYKYSDFQNKSYIGKGSYGKSSSIKMWKRYNNQ</sequence>
<accession>A0A9N9D0A8</accession>
<evidence type="ECO:0000313" key="2">
    <source>
        <dbReference type="Proteomes" id="UP000789570"/>
    </source>
</evidence>
<gene>
    <name evidence="1" type="ORF">FCALED_LOCUS9584</name>
</gene>
<keyword evidence="2" id="KW-1185">Reference proteome</keyword>
<comment type="caution">
    <text evidence="1">The sequence shown here is derived from an EMBL/GenBank/DDBJ whole genome shotgun (WGS) entry which is preliminary data.</text>
</comment>
<dbReference type="EMBL" id="CAJVPQ010003229">
    <property type="protein sequence ID" value="CAG8621608.1"/>
    <property type="molecule type" value="Genomic_DNA"/>
</dbReference>
<dbReference type="Proteomes" id="UP000789570">
    <property type="component" value="Unassembled WGS sequence"/>
</dbReference>
<reference evidence="1" key="1">
    <citation type="submission" date="2021-06" db="EMBL/GenBank/DDBJ databases">
        <authorList>
            <person name="Kallberg Y."/>
            <person name="Tangrot J."/>
            <person name="Rosling A."/>
        </authorList>
    </citation>
    <scope>NUCLEOTIDE SEQUENCE</scope>
    <source>
        <strain evidence="1">UK204</strain>
    </source>
</reference>
<dbReference type="AlphaFoldDB" id="A0A9N9D0A8"/>
<protein>
    <submittedName>
        <fullName evidence="1">1058_t:CDS:1</fullName>
    </submittedName>
</protein>
<proteinExistence type="predicted"/>